<dbReference type="InterPro" id="IPR036291">
    <property type="entry name" value="NAD(P)-bd_dom_sf"/>
</dbReference>
<dbReference type="PANTHER" id="PTHR14239">
    <property type="entry name" value="DUDULIN-RELATED"/>
    <property type="match status" value="1"/>
</dbReference>
<reference evidence="3 4" key="1">
    <citation type="submission" date="2017-03" db="EMBL/GenBank/DDBJ databases">
        <authorList>
            <person name="Safronova V.I."/>
            <person name="Sazanova A.L."/>
            <person name="Chirak E.R."/>
        </authorList>
    </citation>
    <scope>NUCLEOTIDE SEQUENCE [LARGE SCALE GENOMIC DNA]</scope>
    <source>
        <strain evidence="3 4">Tri-43</strain>
    </source>
</reference>
<dbReference type="GO" id="GO:0016491">
    <property type="term" value="F:oxidoreductase activity"/>
    <property type="evidence" value="ECO:0007669"/>
    <property type="project" value="UniProtKB-KW"/>
</dbReference>
<dbReference type="AlphaFoldDB" id="A0A4Q1UCY3"/>
<evidence type="ECO:0000313" key="4">
    <source>
        <dbReference type="Proteomes" id="UP000290767"/>
    </source>
</evidence>
<dbReference type="EMBL" id="MZMU01000002">
    <property type="protein sequence ID" value="RXT29826.1"/>
    <property type="molecule type" value="Genomic_DNA"/>
</dbReference>
<dbReference type="Gene3D" id="3.40.50.720">
    <property type="entry name" value="NAD(P)-binding Rossmann-like Domain"/>
    <property type="match status" value="1"/>
</dbReference>
<organism evidence="3 4">
    <name type="scientific">Rhizobium leguminosarum</name>
    <dbReference type="NCBI Taxonomy" id="384"/>
    <lineage>
        <taxon>Bacteria</taxon>
        <taxon>Pseudomonadati</taxon>
        <taxon>Pseudomonadota</taxon>
        <taxon>Alphaproteobacteria</taxon>
        <taxon>Hyphomicrobiales</taxon>
        <taxon>Rhizobiaceae</taxon>
        <taxon>Rhizobium/Agrobacterium group</taxon>
        <taxon>Rhizobium</taxon>
    </lineage>
</organism>
<gene>
    <name evidence="3" type="ORF">B5P46_01775</name>
</gene>
<dbReference type="Proteomes" id="UP000290767">
    <property type="component" value="Unassembled WGS sequence"/>
</dbReference>
<dbReference type="InterPro" id="IPR051267">
    <property type="entry name" value="STEAP_metalloreductase"/>
</dbReference>
<name>A0A4Q1UCY3_RHILE</name>
<dbReference type="Pfam" id="PF03807">
    <property type="entry name" value="F420_oxidored"/>
    <property type="match status" value="1"/>
</dbReference>
<dbReference type="InterPro" id="IPR028939">
    <property type="entry name" value="P5C_Rdtase_cat_N"/>
</dbReference>
<keyword evidence="1" id="KW-0560">Oxidoreductase</keyword>
<accession>A0A4Q1UCY3</accession>
<comment type="caution">
    <text evidence="3">The sequence shown here is derived from an EMBL/GenBank/DDBJ whole genome shotgun (WGS) entry which is preliminary data.</text>
</comment>
<evidence type="ECO:0000259" key="2">
    <source>
        <dbReference type="Pfam" id="PF03807"/>
    </source>
</evidence>
<proteinExistence type="predicted"/>
<evidence type="ECO:0000313" key="3">
    <source>
        <dbReference type="EMBL" id="RXT29826.1"/>
    </source>
</evidence>
<dbReference type="RefSeq" id="WP_129417194.1">
    <property type="nucleotide sequence ID" value="NZ_MZMU01000002.1"/>
</dbReference>
<evidence type="ECO:0000256" key="1">
    <source>
        <dbReference type="ARBA" id="ARBA00023002"/>
    </source>
</evidence>
<feature type="domain" description="Pyrroline-5-carboxylate reductase catalytic N-terminal" evidence="2">
    <location>
        <begin position="2"/>
        <end position="92"/>
    </location>
</feature>
<sequence length="244" mass="25875">MKIGIIGAGNIGATLARKLAAAGHEIKLANSKGPESIGDLAAEVGATATTKEEAVTGVDTVILSIPFSAHRDLAKLFENVPENVVVVDTSNYYPFRDGAISEVDGGKPEAIWVTEQIKRPIIKAWNAVLSATLADKGIDKTQPRRIALPVAGDELEAKSRVMELVEATGFEAVDAGELATSWRQQPGTPAYCTELTADELKTALEKADQNRSAGNREALIKVFMEKGGSLTHDDIVALNRAVTA</sequence>
<dbReference type="PANTHER" id="PTHR14239:SF10">
    <property type="entry name" value="REDUCTASE"/>
    <property type="match status" value="1"/>
</dbReference>
<dbReference type="SUPFAM" id="SSF51735">
    <property type="entry name" value="NAD(P)-binding Rossmann-fold domains"/>
    <property type="match status" value="1"/>
</dbReference>
<protein>
    <submittedName>
        <fullName evidence="3">3-hydroxyisobutyrate dehydrogenase</fullName>
    </submittedName>
</protein>